<dbReference type="GO" id="GO:0072669">
    <property type="term" value="C:tRNA-splicing ligase complex"/>
    <property type="evidence" value="ECO:0007669"/>
    <property type="project" value="TreeGrafter"/>
</dbReference>
<reference evidence="6 7" key="1">
    <citation type="submission" date="2014-04" db="EMBL/GenBank/DDBJ databases">
        <title>A new species of microsporidia sheds light on the evolution of extreme parasitism.</title>
        <authorList>
            <person name="Haag K.L."/>
            <person name="James T.Y."/>
            <person name="Larsson R."/>
            <person name="Schaer T.M."/>
            <person name="Refardt D."/>
            <person name="Pombert J.-F."/>
            <person name="Ebert D."/>
        </authorList>
    </citation>
    <scope>NUCLEOTIDE SEQUENCE [LARGE SCALE GENOMIC DNA]</scope>
    <source>
        <strain evidence="6 7">UGP3</strain>
        <tissue evidence="6">Spores</tissue>
    </source>
</reference>
<proteinExistence type="inferred from homology"/>
<organism evidence="6 7">
    <name type="scientific">Mitosporidium daphniae</name>
    <dbReference type="NCBI Taxonomy" id="1485682"/>
    <lineage>
        <taxon>Eukaryota</taxon>
        <taxon>Fungi</taxon>
        <taxon>Fungi incertae sedis</taxon>
        <taxon>Microsporidia</taxon>
        <taxon>Mitosporidium</taxon>
    </lineage>
</organism>
<evidence type="ECO:0000256" key="1">
    <source>
        <dbReference type="ARBA" id="ARBA00007963"/>
    </source>
</evidence>
<sequence>MPKPLVSALDDEALEHNIIAESFRHHFEPTYQKYLIDNESPPSLPFQFEHLDHTADLQIHSWGNTLSEALSCCVYGLSSYMADISKVSLKQMKIFYCPGRKSLINVSVGASPEDLAYRLLCESLNLFHESLFLIRHIELKFVDKNSYSLVAAW</sequence>
<keyword evidence="4" id="KW-0106">Calcium</keyword>
<dbReference type="Pfam" id="PF01951">
    <property type="entry name" value="Archease"/>
    <property type="match status" value="1"/>
</dbReference>
<dbReference type="EMBL" id="JMKJ01000612">
    <property type="protein sequence ID" value="KGG49928.1"/>
    <property type="molecule type" value="Genomic_DNA"/>
</dbReference>
<evidence type="ECO:0000313" key="7">
    <source>
        <dbReference type="Proteomes" id="UP000029725"/>
    </source>
</evidence>
<dbReference type="GO" id="GO:0046872">
    <property type="term" value="F:metal ion binding"/>
    <property type="evidence" value="ECO:0007669"/>
    <property type="project" value="UniProtKB-KW"/>
</dbReference>
<keyword evidence="7" id="KW-1185">Reference proteome</keyword>
<dbReference type="GeneID" id="25261161"/>
<dbReference type="Gene3D" id="3.55.10.10">
    <property type="entry name" value="Archease domain"/>
    <property type="match status" value="1"/>
</dbReference>
<dbReference type="HOGENOM" id="CLU_111362_0_0_1"/>
<evidence type="ECO:0000313" key="6">
    <source>
        <dbReference type="EMBL" id="KGG49928.1"/>
    </source>
</evidence>
<dbReference type="OrthoDB" id="2190767at2759"/>
<dbReference type="VEuPathDB" id="MicrosporidiaDB:DI09_9p110"/>
<dbReference type="Proteomes" id="UP000029725">
    <property type="component" value="Unassembled WGS sequence"/>
</dbReference>
<feature type="domain" description="Archease" evidence="5">
    <location>
        <begin position="48"/>
        <end position="151"/>
    </location>
</feature>
<evidence type="ECO:0000259" key="5">
    <source>
        <dbReference type="Pfam" id="PF01951"/>
    </source>
</evidence>
<comment type="similarity">
    <text evidence="1">Belongs to the archease family.</text>
</comment>
<evidence type="ECO:0000256" key="4">
    <source>
        <dbReference type="ARBA" id="ARBA00022837"/>
    </source>
</evidence>
<accession>A0A098VLJ3</accession>
<evidence type="ECO:0000256" key="3">
    <source>
        <dbReference type="ARBA" id="ARBA00022723"/>
    </source>
</evidence>
<dbReference type="PANTHER" id="PTHR12682:SF11">
    <property type="entry name" value="PROTEIN ARCHEASE"/>
    <property type="match status" value="1"/>
</dbReference>
<dbReference type="GO" id="GO:0006388">
    <property type="term" value="P:tRNA splicing, via endonucleolytic cleavage and ligation"/>
    <property type="evidence" value="ECO:0007669"/>
    <property type="project" value="TreeGrafter"/>
</dbReference>
<dbReference type="PANTHER" id="PTHR12682">
    <property type="entry name" value="ARCHEASE"/>
    <property type="match status" value="1"/>
</dbReference>
<protein>
    <recommendedName>
        <fullName evidence="5">Archease domain-containing protein</fullName>
    </recommendedName>
</protein>
<name>A0A098VLJ3_9MICR</name>
<dbReference type="InterPro" id="IPR002804">
    <property type="entry name" value="Archease"/>
</dbReference>
<evidence type="ECO:0000256" key="2">
    <source>
        <dbReference type="ARBA" id="ARBA00022694"/>
    </source>
</evidence>
<dbReference type="SUPFAM" id="SSF69819">
    <property type="entry name" value="MTH1598-like"/>
    <property type="match status" value="1"/>
</dbReference>
<dbReference type="AlphaFoldDB" id="A0A098VLJ3"/>
<dbReference type="InterPro" id="IPR023572">
    <property type="entry name" value="Archease_dom"/>
</dbReference>
<keyword evidence="2" id="KW-0819">tRNA processing</keyword>
<gene>
    <name evidence="6" type="ORF">DI09_9p110</name>
</gene>
<dbReference type="InterPro" id="IPR036820">
    <property type="entry name" value="Archease_dom_sf"/>
</dbReference>
<dbReference type="RefSeq" id="XP_013236355.1">
    <property type="nucleotide sequence ID" value="XM_013380901.1"/>
</dbReference>
<keyword evidence="3" id="KW-0479">Metal-binding</keyword>
<comment type="caution">
    <text evidence="6">The sequence shown here is derived from an EMBL/GenBank/DDBJ whole genome shotgun (WGS) entry which is preliminary data.</text>
</comment>